<comment type="catalytic activity">
    <reaction evidence="1">
        <text>RNA(n) + a ribonucleoside 5'-triphosphate = RNA(n+1) + diphosphate</text>
        <dbReference type="Rhea" id="RHEA:21248"/>
        <dbReference type="Rhea" id="RHEA-COMP:14527"/>
        <dbReference type="Rhea" id="RHEA-COMP:17342"/>
        <dbReference type="ChEBI" id="CHEBI:33019"/>
        <dbReference type="ChEBI" id="CHEBI:61557"/>
        <dbReference type="ChEBI" id="CHEBI:140395"/>
        <dbReference type="EC" id="2.7.7.48"/>
    </reaction>
</comment>
<reference evidence="4" key="1">
    <citation type="journal article" date="2023" name="Mol. Plant Microbe Interact.">
        <title>Elucidating the Obligate Nature and Biological Capacity of an Invasive Fungal Corn Pathogen.</title>
        <authorList>
            <person name="MacCready J.S."/>
            <person name="Roggenkamp E.M."/>
            <person name="Gdanetz K."/>
            <person name="Chilvers M.I."/>
        </authorList>
    </citation>
    <scope>NUCLEOTIDE SEQUENCE</scope>
    <source>
        <strain evidence="4">PM02</strain>
    </source>
</reference>
<dbReference type="GO" id="GO:0031380">
    <property type="term" value="C:nuclear RNA-directed RNA polymerase complex"/>
    <property type="evidence" value="ECO:0007669"/>
    <property type="project" value="TreeGrafter"/>
</dbReference>
<dbReference type="EC" id="2.7.7.48" evidence="1"/>
<evidence type="ECO:0000313" key="5">
    <source>
        <dbReference type="Proteomes" id="UP001217918"/>
    </source>
</evidence>
<organism evidence="4 5">
    <name type="scientific">Phyllachora maydis</name>
    <dbReference type="NCBI Taxonomy" id="1825666"/>
    <lineage>
        <taxon>Eukaryota</taxon>
        <taxon>Fungi</taxon>
        <taxon>Dikarya</taxon>
        <taxon>Ascomycota</taxon>
        <taxon>Pezizomycotina</taxon>
        <taxon>Sordariomycetes</taxon>
        <taxon>Sordariomycetidae</taxon>
        <taxon>Phyllachorales</taxon>
        <taxon>Phyllachoraceae</taxon>
        <taxon>Phyllachora</taxon>
    </lineage>
</organism>
<evidence type="ECO:0000313" key="4">
    <source>
        <dbReference type="EMBL" id="KAK2067085.1"/>
    </source>
</evidence>
<keyword evidence="1" id="KW-0548">Nucleotidyltransferase</keyword>
<comment type="caution">
    <text evidence="4">The sequence shown here is derived from an EMBL/GenBank/DDBJ whole genome shotgun (WGS) entry which is preliminary data.</text>
</comment>
<dbReference type="GO" id="GO:0030422">
    <property type="term" value="P:siRNA processing"/>
    <property type="evidence" value="ECO:0007669"/>
    <property type="project" value="TreeGrafter"/>
</dbReference>
<dbReference type="EMBL" id="JAQQPM010000001">
    <property type="protein sequence ID" value="KAK2067085.1"/>
    <property type="molecule type" value="Genomic_DNA"/>
</dbReference>
<feature type="domain" description="RDRP core" evidence="3">
    <location>
        <begin position="3"/>
        <end position="352"/>
    </location>
</feature>
<proteinExistence type="inferred from homology"/>
<evidence type="ECO:0000256" key="1">
    <source>
        <dbReference type="RuleBase" id="RU363098"/>
    </source>
</evidence>
<sequence>MVASELKTARLNLQFLPILEDRAIEPAVLRKALKKRFQDNLDQNLEGQKMAMDSPVQFLDWIYANEPVRWNRVRTGVNYLAGLPEDKTEILILLLNSGFDLKSQKFVRDEAFNLQKSKCEQLKTKFGVRIPCSAHVLMVVDFWGVLEEDEVHLGFSSKFQTDDAEFEDTMLHGIDVLVGRSPAHFASDIQRVKAVFKPELRTLKDCIVFSRKGDVPLADKLSGGDYDGDKAWVCWDPALVSNFDNAEVPDLARFDLVVSKYTKKDKTKYRELGNGTFHELIRKGFQFNMKHSILGAATEFKEAYLYHSLQTASSEAANLLSTLLGNLVDQSKQGIMFTWGDWLLLADYLKFEVGLPKIEEFLKNVYQSLESDVQGCRDADLEEYFKDFEVKARNSRPCARVLDKLRKDIDAVRKDWTRATAGGNDKKAKGTEWRAKVGPVYQKWCSIVPSVEMTPGKMRPATMLTQDFLPGDLHSQWALLRASTAYKYHKSNFVWHMAGRHLAEIKARMVSARAGGAPVLLVPELYAAATVDKKYVRLWAATRHEGKSLPDSGGPGGEDGEDYDDDDDDDDDDDELFGDEDTIVYHDEDGYAGP</sequence>
<dbReference type="AlphaFoldDB" id="A0AAD9HY95"/>
<keyword evidence="1" id="KW-0696">RNA-directed RNA polymerase</keyword>
<dbReference type="InterPro" id="IPR057596">
    <property type="entry name" value="RDRP_core"/>
</dbReference>
<feature type="region of interest" description="Disordered" evidence="2">
    <location>
        <begin position="545"/>
        <end position="594"/>
    </location>
</feature>
<evidence type="ECO:0000259" key="3">
    <source>
        <dbReference type="Pfam" id="PF05183"/>
    </source>
</evidence>
<keyword evidence="1" id="KW-0694">RNA-binding</keyword>
<evidence type="ECO:0000256" key="2">
    <source>
        <dbReference type="SAM" id="MobiDB-lite"/>
    </source>
</evidence>
<name>A0AAD9HY95_9PEZI</name>
<dbReference type="InterPro" id="IPR007855">
    <property type="entry name" value="RDRP"/>
</dbReference>
<protein>
    <recommendedName>
        <fullName evidence="1">RNA-dependent RNA polymerase</fullName>
        <ecNumber evidence="1">2.7.7.48</ecNumber>
    </recommendedName>
</protein>
<dbReference type="PANTHER" id="PTHR23079">
    <property type="entry name" value="RNA-DEPENDENT RNA POLYMERASE"/>
    <property type="match status" value="1"/>
</dbReference>
<keyword evidence="1" id="KW-0808">Transferase</keyword>
<dbReference type="Pfam" id="PF05183">
    <property type="entry name" value="RdRP"/>
    <property type="match status" value="1"/>
</dbReference>
<feature type="compositionally biased region" description="Acidic residues" evidence="2">
    <location>
        <begin position="558"/>
        <end position="582"/>
    </location>
</feature>
<dbReference type="PANTHER" id="PTHR23079:SF14">
    <property type="entry name" value="RNA-DEPENDENT RNA POLYMERASE"/>
    <property type="match status" value="1"/>
</dbReference>
<gene>
    <name evidence="4" type="ORF">P8C59_000850</name>
</gene>
<dbReference type="Proteomes" id="UP001217918">
    <property type="component" value="Unassembled WGS sequence"/>
</dbReference>
<dbReference type="GO" id="GO:0003968">
    <property type="term" value="F:RNA-directed RNA polymerase activity"/>
    <property type="evidence" value="ECO:0007669"/>
    <property type="project" value="UniProtKB-KW"/>
</dbReference>
<feature type="compositionally biased region" description="Basic and acidic residues" evidence="2">
    <location>
        <begin position="583"/>
        <end position="594"/>
    </location>
</feature>
<comment type="similarity">
    <text evidence="1">Belongs to the RdRP family.</text>
</comment>
<dbReference type="GO" id="GO:0003723">
    <property type="term" value="F:RNA binding"/>
    <property type="evidence" value="ECO:0007669"/>
    <property type="project" value="UniProtKB-KW"/>
</dbReference>
<keyword evidence="5" id="KW-1185">Reference proteome</keyword>
<accession>A0AAD9HY95</accession>